<dbReference type="PANTHER" id="PTHR28206">
    <property type="entry name" value="NUCLEOPORIN POM152"/>
    <property type="match status" value="1"/>
</dbReference>
<organism evidence="7 8">
    <name type="scientific">Chaetomium globosum (strain ATCC 6205 / CBS 148.51 / DSM 1962 / NBRC 6347 / NRRL 1970)</name>
    <name type="common">Soil fungus</name>
    <dbReference type="NCBI Taxonomy" id="306901"/>
    <lineage>
        <taxon>Eukaryota</taxon>
        <taxon>Fungi</taxon>
        <taxon>Dikarya</taxon>
        <taxon>Ascomycota</taxon>
        <taxon>Pezizomycotina</taxon>
        <taxon>Sordariomycetes</taxon>
        <taxon>Sordariomycetidae</taxon>
        <taxon>Sordariales</taxon>
        <taxon>Chaetomiaceae</taxon>
        <taxon>Chaetomium</taxon>
    </lineage>
</organism>
<dbReference type="InterPro" id="IPR056543">
    <property type="entry name" value="Ig-like_POM152_9th"/>
</dbReference>
<feature type="domain" description="Nucleoporin POM152 first Ig-like" evidence="5">
    <location>
        <begin position="223"/>
        <end position="331"/>
    </location>
</feature>
<feature type="transmembrane region" description="Helical" evidence="1">
    <location>
        <begin position="91"/>
        <end position="112"/>
    </location>
</feature>
<evidence type="ECO:0000313" key="8">
    <source>
        <dbReference type="Proteomes" id="UP000001056"/>
    </source>
</evidence>
<dbReference type="OrthoDB" id="5529162at2759"/>
<reference evidence="8" key="1">
    <citation type="journal article" date="2015" name="Genome Announc.">
        <title>Draft genome sequence of the cellulolytic fungus Chaetomium globosum.</title>
        <authorList>
            <person name="Cuomo C.A."/>
            <person name="Untereiner W.A."/>
            <person name="Ma L.-J."/>
            <person name="Grabherr M."/>
            <person name="Birren B.W."/>
        </authorList>
    </citation>
    <scope>NUCLEOTIDE SEQUENCE [LARGE SCALE GENOMIC DNA]</scope>
    <source>
        <strain evidence="8">ATCC 6205 / CBS 148.51 / DSM 1962 / NBRC 6347 / NRRL 1970</strain>
    </source>
</reference>
<dbReference type="GO" id="GO:0017056">
    <property type="term" value="F:structural constituent of nuclear pore"/>
    <property type="evidence" value="ECO:0007669"/>
    <property type="project" value="InterPro"/>
</dbReference>
<dbReference type="eggNOG" id="ENOG502QQ5B">
    <property type="taxonomic scope" value="Eukaryota"/>
</dbReference>
<dbReference type="GO" id="GO:0070762">
    <property type="term" value="C:nuclear pore transmembrane ring"/>
    <property type="evidence" value="ECO:0007669"/>
    <property type="project" value="TreeGrafter"/>
</dbReference>
<dbReference type="InterPro" id="IPR056541">
    <property type="entry name" value="Ig-like_POM152"/>
</dbReference>
<feature type="transmembrane region" description="Helical" evidence="1">
    <location>
        <begin position="124"/>
        <end position="143"/>
    </location>
</feature>
<keyword evidence="1" id="KW-1133">Transmembrane helix</keyword>
<feature type="domain" description="Nucleoporin POM152 immunoglobulin-like" evidence="2">
    <location>
        <begin position="581"/>
        <end position="684"/>
    </location>
</feature>
<dbReference type="GO" id="GO:0006999">
    <property type="term" value="P:nuclear pore organization"/>
    <property type="evidence" value="ECO:0007669"/>
    <property type="project" value="TreeGrafter"/>
</dbReference>
<evidence type="ECO:0000256" key="1">
    <source>
        <dbReference type="SAM" id="Phobius"/>
    </source>
</evidence>
<evidence type="ECO:0000259" key="6">
    <source>
        <dbReference type="Pfam" id="PF24527"/>
    </source>
</evidence>
<feature type="domain" description="Nucleoporin POM152 Ig-like" evidence="4">
    <location>
        <begin position="473"/>
        <end position="577"/>
    </location>
</feature>
<feature type="transmembrane region" description="Helical" evidence="1">
    <location>
        <begin position="155"/>
        <end position="180"/>
    </location>
</feature>
<dbReference type="InterPro" id="IPR056542">
    <property type="entry name" value="Ig-like_POM152_1st"/>
</dbReference>
<dbReference type="Proteomes" id="UP000001056">
    <property type="component" value="Unassembled WGS sequence"/>
</dbReference>
<name>Q2HHA5_CHAGB</name>
<evidence type="ECO:0000259" key="5">
    <source>
        <dbReference type="Pfam" id="PF24519"/>
    </source>
</evidence>
<feature type="domain" description="Nucleoporin POM152 N-terminal transmembrane" evidence="3">
    <location>
        <begin position="96"/>
        <end position="175"/>
    </location>
</feature>
<keyword evidence="1" id="KW-0812">Transmembrane</keyword>
<gene>
    <name evidence="7" type="ORF">CHGG_00399</name>
</gene>
<proteinExistence type="predicted"/>
<dbReference type="PANTHER" id="PTHR28206:SF1">
    <property type="entry name" value="NUCLEOPORIN POM152"/>
    <property type="match status" value="1"/>
</dbReference>
<dbReference type="RefSeq" id="XP_001219620.1">
    <property type="nucleotide sequence ID" value="XM_001219619.1"/>
</dbReference>
<dbReference type="Pfam" id="PF24519">
    <property type="entry name" value="Ig-like_Pom152_1"/>
    <property type="match status" value="1"/>
</dbReference>
<dbReference type="InParanoid" id="Q2HHA5"/>
<evidence type="ECO:0000259" key="3">
    <source>
        <dbReference type="Pfam" id="PF24097"/>
    </source>
</evidence>
<evidence type="ECO:0000259" key="2">
    <source>
        <dbReference type="Pfam" id="PF23664"/>
    </source>
</evidence>
<dbReference type="Pfam" id="PF24097">
    <property type="entry name" value="TMD_POM152"/>
    <property type="match status" value="1"/>
</dbReference>
<protein>
    <recommendedName>
        <fullName evidence="9">Ig-like domain-containing protein</fullName>
    </recommendedName>
</protein>
<feature type="domain" description="Nucleoporin POM152 ninth Ig-like" evidence="6">
    <location>
        <begin position="1103"/>
        <end position="1180"/>
    </location>
</feature>
<dbReference type="Pfam" id="PF24527">
    <property type="entry name" value="Ig-like_Pom152_9"/>
    <property type="match status" value="1"/>
</dbReference>
<feature type="domain" description="Nucleoporin POM152 immunoglobulin-like" evidence="2">
    <location>
        <begin position="904"/>
        <end position="993"/>
    </location>
</feature>
<dbReference type="InterPro" id="IPR056544">
    <property type="entry name" value="Ig_POM152"/>
</dbReference>
<dbReference type="GO" id="GO:0006606">
    <property type="term" value="P:protein import into nucleus"/>
    <property type="evidence" value="ECO:0007669"/>
    <property type="project" value="TreeGrafter"/>
</dbReference>
<dbReference type="EMBL" id="CH408029">
    <property type="protein sequence ID" value="EAQ92164.1"/>
    <property type="molecule type" value="Genomic_DNA"/>
</dbReference>
<dbReference type="Pfam" id="PF24312">
    <property type="entry name" value="Ig-like_POM152"/>
    <property type="match status" value="3"/>
</dbReference>
<dbReference type="FunCoup" id="Q2HHA5">
    <property type="interactions" value="82"/>
</dbReference>
<dbReference type="HOGENOM" id="CLU_002415_0_0_1"/>
<evidence type="ECO:0000313" key="7">
    <source>
        <dbReference type="EMBL" id="EAQ92164.1"/>
    </source>
</evidence>
<keyword evidence="1" id="KW-0472">Membrane</keyword>
<evidence type="ECO:0008006" key="9">
    <source>
        <dbReference type="Google" id="ProtNLM"/>
    </source>
</evidence>
<dbReference type="OMA" id="DRSNCKR"/>
<dbReference type="VEuPathDB" id="FungiDB:CHGG_00399"/>
<dbReference type="Pfam" id="PF23664">
    <property type="entry name" value="Ig_Pom152"/>
    <property type="match status" value="2"/>
</dbReference>
<dbReference type="STRING" id="306901.Q2HHA5"/>
<evidence type="ECO:0000259" key="4">
    <source>
        <dbReference type="Pfam" id="PF24312"/>
    </source>
</evidence>
<dbReference type="GeneID" id="4387316"/>
<feature type="domain" description="Nucleoporin POM152 Ig-like" evidence="4">
    <location>
        <begin position="1186"/>
        <end position="1271"/>
    </location>
</feature>
<sequence>MHMCERESEDIKSCIDVELESSSYLIAPASLQQTTARHRLERVSTCSDNKLSVNFGLQLEQNATSGSESYTATPTTNTDESIIPSQLLLQFLAWLRLYAFGFYVALFAWKFYDWAQLVEEDTESFWLFLKWIAIDCAFLFGLPELRIPWLELSQSFVVVAFFFHALFDWLLMFNIGVWILGFVKVFYDRELAISEHNVKVSNILHNSSLIMGRQVINILPEGSAVLNPELHPFCLGGDRKTVPLPIFFNATIPVEVELIRTDLETNQQETIKLSRVQIRDIERKAKRESQEGVQSVVQFDYLVKKPGVYQLGRVLDEYKLEVQRQNPQTFVVPCPKAWVGSVAQGRCVGDLSDLSLRVEGTPPLKIKYSRTINGKDHSFHFQSLQPEGFTSPLGALRSTSMISLDDEDISWARPQRVPVSLNESMHASGEWQYSVDEVQDGFGNLVKYESSVEDPDAKPKPKHLVQNFVVKERPQVRLEGCDLRRPLKVAKGESKELPVRFKIAGQTPDVTAHTLAWTFSPIDTLTESGDHGDVVTTGTYNAKNARDRPSISAPGLYTLKSVSASSCEGEVQEPSSCLLLNPLEPKVTLRTEDIPDTCAGNSIGLRVDMDLIGTPPFVVRYDVISNGDRRSERINIPGLRYQMDLIPRVAGHHKYIFTHIGDDIYNRGRRLTGSEYVLEQDVKPAASALIQHRSGKVSACLGDEVTTEILLLGDAPFTLEWEIIHDGKRKQHKATNIQENTYQIKTKPLTQGGEYTLGLTSVQDKRGCRNFLQEELKISVRRQSPRAAFGQVEGKRKMLAVEGATAKLPVRLTGEGPWRIFYTNTNDGPEDNPKVFERTVRSDNGFLGVDTRGIYTITDVWDNQCHGVVDAKASKFELDWYPRPEMAVPLSHGVRQTDGGFVLEDVCEGDVSGFEVALQGTPPYTVEYEVRHQPLQGSSALSKRKFDATLGKETIQADTSKAGTYKYKFTALEDHLYSSARHFKPLVVKQKVNRKPSAAFVKPGQTFKYCKSEQDNEDGIPVALTGVPPFALEIELKHQSAAVPEIYRTPAINSHTYEIRIPRHQLRLGTQQIRIRDVKDGSGCHSMAELGGPAVQVQMFEAPTIYPLETRTDYCVGERISYTLSGTPPFEVWYTFDGVERKARSPTTNFRRVAESPGEFAITTIADKASECRAPVRIAKAIHPMPAVRISQGRNARVDIHEGGEVEILFEFWGTPPFEFTYTRSTNARKGQKSQVLETRHEVSHEHSKVIRASQEGTYEVVAIKDKYCAFSTQGAEVGKEKVKGQKVLGY</sequence>
<keyword evidence="8" id="KW-1185">Reference proteome</keyword>
<dbReference type="InterPro" id="IPR056540">
    <property type="entry name" value="TMD_POM152"/>
</dbReference>
<feature type="domain" description="Nucleoporin POM152 Ig-like" evidence="4">
    <location>
        <begin position="785"/>
        <end position="874"/>
    </location>
</feature>
<accession>Q2HHA5</accession>
<dbReference type="InterPro" id="IPR037701">
    <property type="entry name" value="Pom152"/>
</dbReference>